<dbReference type="KEGG" id="surl:BI350_02150"/>
<dbReference type="PANTHER" id="PTHR10744">
    <property type="entry name" value="40S RIBOSOMAL PROTEIN S11 FAMILY MEMBER"/>
    <property type="match status" value="1"/>
</dbReference>
<dbReference type="GO" id="GO:0006412">
    <property type="term" value="P:translation"/>
    <property type="evidence" value="ECO:0007669"/>
    <property type="project" value="UniProtKB-UniRule"/>
</dbReference>
<keyword evidence="7 8" id="KW-0687">Ribonucleoprotein</keyword>
<dbReference type="PANTHER" id="PTHR10744:SF1">
    <property type="entry name" value="SMALL RIBOSOMAL SUBUNIT PROTEIN US17M"/>
    <property type="match status" value="1"/>
</dbReference>
<dbReference type="CDD" id="cd00364">
    <property type="entry name" value="Ribosomal_uS17"/>
    <property type="match status" value="1"/>
</dbReference>
<comment type="similarity">
    <text evidence="2 8 9">Belongs to the universal ribosomal protein uS17 family.</text>
</comment>
<dbReference type="FunFam" id="2.40.50.140:FF:000026">
    <property type="entry name" value="30S ribosomal protein S17"/>
    <property type="match status" value="1"/>
</dbReference>
<reference evidence="10 11" key="1">
    <citation type="submission" date="2016-09" db="EMBL/GenBank/DDBJ databases">
        <title>Complete genome sequence of the Lysinibacillus sphaericus LMG 22257, a specie of Bacillus with ureolytic activity that can effectively biodeposit calcium carbonate.</title>
        <authorList>
            <person name="Yan W."/>
        </authorList>
    </citation>
    <scope>NUCLEOTIDE SEQUENCE [LARGE SCALE GENOMIC DNA]</scope>
    <source>
        <strain evidence="10 11">LMG 22257</strain>
    </source>
</reference>
<dbReference type="Gene3D" id="2.40.50.140">
    <property type="entry name" value="Nucleic acid-binding proteins"/>
    <property type="match status" value="1"/>
</dbReference>
<protein>
    <recommendedName>
        <fullName evidence="8">Small ribosomal subunit protein uS17</fullName>
    </recommendedName>
</protein>
<dbReference type="InterPro" id="IPR000266">
    <property type="entry name" value="Ribosomal_uS17"/>
</dbReference>
<dbReference type="HAMAP" id="MF_01345_B">
    <property type="entry name" value="Ribosomal_uS17_B"/>
    <property type="match status" value="1"/>
</dbReference>
<evidence type="ECO:0000256" key="1">
    <source>
        <dbReference type="ARBA" id="ARBA00002932"/>
    </source>
</evidence>
<accession>A0A1D8JCU7</accession>
<dbReference type="Pfam" id="PF00366">
    <property type="entry name" value="Ribosomal_S17"/>
    <property type="match status" value="1"/>
</dbReference>
<proteinExistence type="inferred from homology"/>
<evidence type="ECO:0000256" key="3">
    <source>
        <dbReference type="ARBA" id="ARBA00011458"/>
    </source>
</evidence>
<dbReference type="PROSITE" id="PS00056">
    <property type="entry name" value="RIBOSOMAL_S17"/>
    <property type="match status" value="1"/>
</dbReference>
<evidence type="ECO:0000256" key="6">
    <source>
        <dbReference type="ARBA" id="ARBA00022980"/>
    </source>
</evidence>
<name>A0A1D8JCU7_9BACL</name>
<dbReference type="AlphaFoldDB" id="A0A1D8JCU7"/>
<keyword evidence="11" id="KW-1185">Reference proteome</keyword>
<comment type="function">
    <text evidence="1 8">One of the primary rRNA binding proteins, it binds specifically to the 5'-end of 16S ribosomal RNA.</text>
</comment>
<dbReference type="InterPro" id="IPR019979">
    <property type="entry name" value="Ribosomal_uS17_CS"/>
</dbReference>
<comment type="subunit">
    <text evidence="3 8">Part of the 30S ribosomal subunit.</text>
</comment>
<dbReference type="NCBIfam" id="TIGR03635">
    <property type="entry name" value="uS17_bact"/>
    <property type="match status" value="1"/>
</dbReference>
<evidence type="ECO:0000313" key="10">
    <source>
        <dbReference type="EMBL" id="AOV06526.1"/>
    </source>
</evidence>
<dbReference type="Proteomes" id="UP000185746">
    <property type="component" value="Chromosome"/>
</dbReference>
<dbReference type="NCBIfam" id="NF004123">
    <property type="entry name" value="PRK05610.1"/>
    <property type="match status" value="1"/>
</dbReference>
<dbReference type="InterPro" id="IPR019984">
    <property type="entry name" value="Ribosomal_uS17_bact/chlr"/>
</dbReference>
<dbReference type="GO" id="GO:0003735">
    <property type="term" value="F:structural constituent of ribosome"/>
    <property type="evidence" value="ECO:0007669"/>
    <property type="project" value="UniProtKB-UniRule"/>
</dbReference>
<gene>
    <name evidence="8" type="primary">rpsQ</name>
    <name evidence="10" type="ORF">BI350_02150</name>
</gene>
<evidence type="ECO:0000256" key="9">
    <source>
        <dbReference type="RuleBase" id="RU003872"/>
    </source>
</evidence>
<keyword evidence="6 8" id="KW-0689">Ribosomal protein</keyword>
<dbReference type="GO" id="GO:0019843">
    <property type="term" value="F:rRNA binding"/>
    <property type="evidence" value="ECO:0007669"/>
    <property type="project" value="UniProtKB-UniRule"/>
</dbReference>
<evidence type="ECO:0000256" key="7">
    <source>
        <dbReference type="ARBA" id="ARBA00023274"/>
    </source>
</evidence>
<keyword evidence="5 8" id="KW-0694">RNA-binding</keyword>
<dbReference type="SUPFAM" id="SSF50249">
    <property type="entry name" value="Nucleic acid-binding proteins"/>
    <property type="match status" value="1"/>
</dbReference>
<evidence type="ECO:0000256" key="2">
    <source>
        <dbReference type="ARBA" id="ARBA00010254"/>
    </source>
</evidence>
<dbReference type="InterPro" id="IPR012340">
    <property type="entry name" value="NA-bd_OB-fold"/>
</dbReference>
<organism evidence="10 11">
    <name type="scientific">Sporosarcina ureilytica</name>
    <dbReference type="NCBI Taxonomy" id="298596"/>
    <lineage>
        <taxon>Bacteria</taxon>
        <taxon>Bacillati</taxon>
        <taxon>Bacillota</taxon>
        <taxon>Bacilli</taxon>
        <taxon>Bacillales</taxon>
        <taxon>Caryophanaceae</taxon>
        <taxon>Sporosarcina</taxon>
    </lineage>
</organism>
<dbReference type="GO" id="GO:0022627">
    <property type="term" value="C:cytosolic small ribosomal subunit"/>
    <property type="evidence" value="ECO:0007669"/>
    <property type="project" value="UniProtKB-UniRule"/>
</dbReference>
<evidence type="ECO:0000313" key="11">
    <source>
        <dbReference type="Proteomes" id="UP000185746"/>
    </source>
</evidence>
<sequence>MTERNQRKVYTGRVVSDKNDKTITVMIETYKKHTLYGKRVKHSKKFQVHDELNEAKMGDTVRIMETRPLSKSKRFRLVEIVEKAIVI</sequence>
<evidence type="ECO:0000256" key="8">
    <source>
        <dbReference type="HAMAP-Rule" id="MF_01345"/>
    </source>
</evidence>
<dbReference type="RefSeq" id="WP_075526634.1">
    <property type="nucleotide sequence ID" value="NZ_CP017560.1"/>
</dbReference>
<dbReference type="PRINTS" id="PR00973">
    <property type="entry name" value="RIBOSOMALS17"/>
</dbReference>
<dbReference type="EMBL" id="CP017560">
    <property type="protein sequence ID" value="AOV06526.1"/>
    <property type="molecule type" value="Genomic_DNA"/>
</dbReference>
<evidence type="ECO:0000256" key="4">
    <source>
        <dbReference type="ARBA" id="ARBA00022730"/>
    </source>
</evidence>
<evidence type="ECO:0000256" key="5">
    <source>
        <dbReference type="ARBA" id="ARBA00022884"/>
    </source>
</evidence>
<keyword evidence="4 8" id="KW-0699">rRNA-binding</keyword>